<organism evidence="3">
    <name type="scientific">freshwater metagenome</name>
    <dbReference type="NCBI Taxonomy" id="449393"/>
    <lineage>
        <taxon>unclassified sequences</taxon>
        <taxon>metagenomes</taxon>
        <taxon>ecological metagenomes</taxon>
    </lineage>
</organism>
<evidence type="ECO:0000259" key="2">
    <source>
        <dbReference type="Pfam" id="PF01168"/>
    </source>
</evidence>
<dbReference type="Pfam" id="PF01168">
    <property type="entry name" value="Ala_racemase_N"/>
    <property type="match status" value="1"/>
</dbReference>
<dbReference type="NCBIfam" id="TIGR00044">
    <property type="entry name" value="YggS family pyridoxal phosphate-dependent enzyme"/>
    <property type="match status" value="1"/>
</dbReference>
<dbReference type="InterPro" id="IPR001608">
    <property type="entry name" value="Ala_racemase_N"/>
</dbReference>
<proteinExistence type="inferred from homology"/>
<dbReference type="AlphaFoldDB" id="A0A6J7FE26"/>
<protein>
    <submittedName>
        <fullName evidence="3">Unannotated protein</fullName>
    </submittedName>
</protein>
<dbReference type="HAMAP" id="MF_02087">
    <property type="entry name" value="PLP_homeostasis"/>
    <property type="match status" value="1"/>
</dbReference>
<sequence length="226" mass="23657">MSDVDPDAVAVAVAGIRERIRRVAGERPVELIAVTKGFGVDAIQAAVAAGCTSVGENYAQELRDKAALLPEGFARPQVHFIGQLQSNKVRLIAPLVNVWQSIDRAALADEVARRAPQATVFVQVNTTDEAGKGGCEPASTAALVTHCAALGLSVVGLMTVGPTSADPGQTRVAFRCLRSAADDLGLAWCSMGMSADLEIALEEGATHIRIGSALFGQRPQRRAQMG</sequence>
<dbReference type="InterPro" id="IPR029066">
    <property type="entry name" value="PLP-binding_barrel"/>
</dbReference>
<evidence type="ECO:0000313" key="3">
    <source>
        <dbReference type="EMBL" id="CAB4893677.1"/>
    </source>
</evidence>
<dbReference type="InterPro" id="IPR011078">
    <property type="entry name" value="PyrdxlP_homeostasis"/>
</dbReference>
<dbReference type="CDD" id="cd00635">
    <property type="entry name" value="PLPDE_III_YBL036c_like"/>
    <property type="match status" value="1"/>
</dbReference>
<feature type="domain" description="Alanine racemase N-terminal" evidence="2">
    <location>
        <begin position="19"/>
        <end position="219"/>
    </location>
</feature>
<dbReference type="PANTHER" id="PTHR10146">
    <property type="entry name" value="PROLINE SYNTHETASE CO-TRANSCRIBED BACTERIAL HOMOLOG PROTEIN"/>
    <property type="match status" value="1"/>
</dbReference>
<evidence type="ECO:0000256" key="1">
    <source>
        <dbReference type="ARBA" id="ARBA00022898"/>
    </source>
</evidence>
<dbReference type="EMBL" id="CAFBLP010000128">
    <property type="protein sequence ID" value="CAB4893677.1"/>
    <property type="molecule type" value="Genomic_DNA"/>
</dbReference>
<name>A0A6J7FE26_9ZZZZ</name>
<dbReference type="SUPFAM" id="SSF51419">
    <property type="entry name" value="PLP-binding barrel"/>
    <property type="match status" value="1"/>
</dbReference>
<dbReference type="GO" id="GO:0030170">
    <property type="term" value="F:pyridoxal phosphate binding"/>
    <property type="evidence" value="ECO:0007669"/>
    <property type="project" value="InterPro"/>
</dbReference>
<accession>A0A6J7FE26</accession>
<gene>
    <name evidence="3" type="ORF">UFOPK3376_03026</name>
</gene>
<keyword evidence="1" id="KW-0663">Pyridoxal phosphate</keyword>
<reference evidence="3" key="1">
    <citation type="submission" date="2020-05" db="EMBL/GenBank/DDBJ databases">
        <authorList>
            <person name="Chiriac C."/>
            <person name="Salcher M."/>
            <person name="Ghai R."/>
            <person name="Kavagutti S V."/>
        </authorList>
    </citation>
    <scope>NUCLEOTIDE SEQUENCE</scope>
</reference>
<dbReference type="Gene3D" id="3.20.20.10">
    <property type="entry name" value="Alanine racemase"/>
    <property type="match status" value="1"/>
</dbReference>
<dbReference type="PIRSF" id="PIRSF004848">
    <property type="entry name" value="YBL036c_PLPDEIII"/>
    <property type="match status" value="1"/>
</dbReference>
<dbReference type="PANTHER" id="PTHR10146:SF14">
    <property type="entry name" value="PYRIDOXAL PHOSPHATE HOMEOSTASIS PROTEIN"/>
    <property type="match status" value="1"/>
</dbReference>